<dbReference type="PANTHER" id="PTHR42682:SF5">
    <property type="entry name" value="HYDROGENASE-4 COMPONENT F"/>
    <property type="match status" value="1"/>
</dbReference>
<reference evidence="10 11" key="1">
    <citation type="submission" date="2024-09" db="EMBL/GenBank/DDBJ databases">
        <authorList>
            <person name="Sun Q."/>
            <person name="Mori K."/>
        </authorList>
    </citation>
    <scope>NUCLEOTIDE SEQUENCE [LARGE SCALE GENOMIC DNA]</scope>
    <source>
        <strain evidence="10 11">TBRC 0563</strain>
    </source>
</reference>
<dbReference type="RefSeq" id="WP_378205943.1">
    <property type="nucleotide sequence ID" value="NZ_JBHLZP010000178.1"/>
</dbReference>
<evidence type="ECO:0000259" key="9">
    <source>
        <dbReference type="Pfam" id="PF00361"/>
    </source>
</evidence>
<organism evidence="10 11">
    <name type="scientific">Actinoallomurus acaciae</name>
    <dbReference type="NCBI Taxonomy" id="502577"/>
    <lineage>
        <taxon>Bacteria</taxon>
        <taxon>Bacillati</taxon>
        <taxon>Actinomycetota</taxon>
        <taxon>Actinomycetes</taxon>
        <taxon>Streptosporangiales</taxon>
        <taxon>Thermomonosporaceae</taxon>
        <taxon>Actinoallomurus</taxon>
    </lineage>
</organism>
<feature type="transmembrane region" description="Helical" evidence="8">
    <location>
        <begin position="377"/>
        <end position="399"/>
    </location>
</feature>
<evidence type="ECO:0000313" key="11">
    <source>
        <dbReference type="Proteomes" id="UP001589627"/>
    </source>
</evidence>
<keyword evidence="3 7" id="KW-0812">Transmembrane</keyword>
<accession>A0ABV5YLX3</accession>
<dbReference type="Proteomes" id="UP001589627">
    <property type="component" value="Unassembled WGS sequence"/>
</dbReference>
<sequence>MALDLLLYAPLALPAAAALACAIFGWRTWTAWAGVATAAGQLAAAIALGPHVVHGTARTAAGGLLRADALTAFILILVSAVALIATWASVHHVAAEQADGRMSPGDARRYGVLVHAFLTAMGAAVLADNLGLMWVALEATTVITAFLVGHRRDRAGLEAAWKYVVLCSVGIAMAFLGTVCVYATALHAGGHGTTALNWTFLTAHADRLDPAVIRLAAGLAVLGFGTKAGLAPMHAWLPDAHSQAPAPVSALMSGVLLSVAFTAILRYKVLTDAVLGPGYMRTLLVAAALASLAIAALLLISQRDYKRMLAYSSIEHMGIAALGAAAGTRLAAAALLLHVLGHGLAKSVAFTSAGQILHHTRTSRIAGVRGLAAGRPALAGVFGLAVAALAGLPPFPLFASELGIARSTVSAGLGWALAAALALLLVIFAALARHTTSMLLGPAPGPSPTAASVPAAGAVTPLVLALIAAAVLGTALGPLQPLLGAAATIVGVP</sequence>
<evidence type="ECO:0000313" key="10">
    <source>
        <dbReference type="EMBL" id="MFB9835099.1"/>
    </source>
</evidence>
<evidence type="ECO:0000256" key="2">
    <source>
        <dbReference type="ARBA" id="ARBA00022475"/>
    </source>
</evidence>
<dbReference type="Pfam" id="PF00361">
    <property type="entry name" value="Proton_antipo_M"/>
    <property type="match status" value="1"/>
</dbReference>
<feature type="transmembrane region" description="Helical" evidence="8">
    <location>
        <begin position="411"/>
        <end position="431"/>
    </location>
</feature>
<evidence type="ECO:0000256" key="4">
    <source>
        <dbReference type="ARBA" id="ARBA00022989"/>
    </source>
</evidence>
<feature type="transmembrane region" description="Helical" evidence="8">
    <location>
        <begin position="110"/>
        <end position="126"/>
    </location>
</feature>
<keyword evidence="2" id="KW-1003">Cell membrane</keyword>
<gene>
    <name evidence="10" type="ORF">ACFFNX_23230</name>
</gene>
<keyword evidence="4 8" id="KW-1133">Transmembrane helix</keyword>
<evidence type="ECO:0000256" key="1">
    <source>
        <dbReference type="ARBA" id="ARBA00004651"/>
    </source>
</evidence>
<feature type="transmembrane region" description="Helical" evidence="8">
    <location>
        <begin position="161"/>
        <end position="185"/>
    </location>
</feature>
<feature type="transmembrane region" description="Helical" evidence="8">
    <location>
        <begin position="132"/>
        <end position="149"/>
    </location>
</feature>
<evidence type="ECO:0000256" key="8">
    <source>
        <dbReference type="SAM" id="Phobius"/>
    </source>
</evidence>
<feature type="domain" description="NADH:quinone oxidoreductase/Mrp antiporter transmembrane" evidence="9">
    <location>
        <begin position="127"/>
        <end position="420"/>
    </location>
</feature>
<proteinExistence type="predicted"/>
<keyword evidence="11" id="KW-1185">Reference proteome</keyword>
<dbReference type="PANTHER" id="PTHR42682">
    <property type="entry name" value="HYDROGENASE-4 COMPONENT F"/>
    <property type="match status" value="1"/>
</dbReference>
<feature type="transmembrane region" description="Helical" evidence="8">
    <location>
        <begin position="248"/>
        <end position="267"/>
    </location>
</feature>
<comment type="subcellular location">
    <subcellularLocation>
        <location evidence="1">Cell membrane</location>
        <topology evidence="1">Multi-pass membrane protein</topology>
    </subcellularLocation>
    <subcellularLocation>
        <location evidence="7">Membrane</location>
        <topology evidence="7">Multi-pass membrane protein</topology>
    </subcellularLocation>
</comment>
<comment type="caution">
    <text evidence="10">The sequence shown here is derived from an EMBL/GenBank/DDBJ whole genome shotgun (WGS) entry which is preliminary data.</text>
</comment>
<feature type="transmembrane region" description="Helical" evidence="8">
    <location>
        <begin position="6"/>
        <end position="24"/>
    </location>
</feature>
<evidence type="ECO:0000256" key="6">
    <source>
        <dbReference type="ARBA" id="ARBA00023136"/>
    </source>
</evidence>
<feature type="transmembrane region" description="Helical" evidence="8">
    <location>
        <begin position="211"/>
        <end position="236"/>
    </location>
</feature>
<evidence type="ECO:0000256" key="3">
    <source>
        <dbReference type="ARBA" id="ARBA00022692"/>
    </source>
</evidence>
<dbReference type="InterPro" id="IPR052175">
    <property type="entry name" value="ComplexI-like_HydComp"/>
</dbReference>
<name>A0ABV5YLX3_9ACTN</name>
<evidence type="ECO:0000256" key="5">
    <source>
        <dbReference type="ARBA" id="ARBA00023002"/>
    </source>
</evidence>
<feature type="transmembrane region" description="Helical" evidence="8">
    <location>
        <begin position="69"/>
        <end position="90"/>
    </location>
</feature>
<feature type="transmembrane region" description="Helical" evidence="8">
    <location>
        <begin position="279"/>
        <end position="299"/>
    </location>
</feature>
<evidence type="ECO:0000256" key="7">
    <source>
        <dbReference type="RuleBase" id="RU000320"/>
    </source>
</evidence>
<dbReference type="InterPro" id="IPR001750">
    <property type="entry name" value="ND/Mrp_TM"/>
</dbReference>
<keyword evidence="5" id="KW-0560">Oxidoreductase</keyword>
<keyword evidence="6 8" id="KW-0472">Membrane</keyword>
<protein>
    <submittedName>
        <fullName evidence="10">Proton-conducting transporter membrane subunit</fullName>
    </submittedName>
</protein>
<feature type="transmembrane region" description="Helical" evidence="8">
    <location>
        <begin position="319"/>
        <end position="340"/>
    </location>
</feature>
<feature type="transmembrane region" description="Helical" evidence="8">
    <location>
        <begin position="451"/>
        <end position="472"/>
    </location>
</feature>
<dbReference type="EMBL" id="JBHLZP010000178">
    <property type="protein sequence ID" value="MFB9835099.1"/>
    <property type="molecule type" value="Genomic_DNA"/>
</dbReference>
<feature type="transmembrane region" description="Helical" evidence="8">
    <location>
        <begin position="31"/>
        <end position="49"/>
    </location>
</feature>